<dbReference type="Proteomes" id="UP000257317">
    <property type="component" value="Unassembled WGS sequence"/>
</dbReference>
<dbReference type="AlphaFoldDB" id="A0A2Z6TAE0"/>
<evidence type="ECO:0000313" key="2">
    <source>
        <dbReference type="Proteomes" id="UP000257317"/>
    </source>
</evidence>
<evidence type="ECO:0000313" key="1">
    <source>
        <dbReference type="EMBL" id="GBG04893.1"/>
    </source>
</evidence>
<keyword evidence="2" id="KW-1185">Reference proteome</keyword>
<sequence>MSVSILNNDTTNQEFLDFIVDEIHNAVVSSVNSVGNPAAQVCDMLMVKDMKLYMTTSVKNPFFKCLINNPNIEVNGYKGNGTMDSCGFSLTATIKNIDHQYLDEVFEKNPYLNEIYKDNLEQAKQELRILEITPQAGAYLDHRVDPIYHRTFKF</sequence>
<proteinExistence type="predicted"/>
<dbReference type="EMBL" id="BFBY01000005">
    <property type="protein sequence ID" value="GBG04893.1"/>
    <property type="molecule type" value="Genomic_DNA"/>
</dbReference>
<dbReference type="RefSeq" id="WP_117118235.1">
    <property type="nucleotide sequence ID" value="NZ_BFBY01000005.1"/>
</dbReference>
<dbReference type="SUPFAM" id="SSF50475">
    <property type="entry name" value="FMN-binding split barrel"/>
    <property type="match status" value="1"/>
</dbReference>
<name>A0A2Z6TAE0_9LACO</name>
<gene>
    <name evidence="1" type="ORF">LrDSM24759_08070</name>
</gene>
<dbReference type="InterPro" id="IPR012349">
    <property type="entry name" value="Split_barrel_FMN-bd"/>
</dbReference>
<dbReference type="Gene3D" id="2.30.110.10">
    <property type="entry name" value="Electron Transport, Fmn-binding Protein, Chain A"/>
    <property type="match status" value="1"/>
</dbReference>
<comment type="caution">
    <text evidence="1">The sequence shown here is derived from an EMBL/GenBank/DDBJ whole genome shotgun (WGS) entry which is preliminary data.</text>
</comment>
<accession>A0A2Z6TAE0</accession>
<dbReference type="OrthoDB" id="9794954at2"/>
<organism evidence="1 2">
    <name type="scientific">Lactobacillus rodentium</name>
    <dbReference type="NCBI Taxonomy" id="947835"/>
    <lineage>
        <taxon>Bacteria</taxon>
        <taxon>Bacillati</taxon>
        <taxon>Bacillota</taxon>
        <taxon>Bacilli</taxon>
        <taxon>Lactobacillales</taxon>
        <taxon>Lactobacillaceae</taxon>
        <taxon>Lactobacillus</taxon>
    </lineage>
</organism>
<protein>
    <recommendedName>
        <fullName evidence="3">Pyridoxamine 5'-phosphate oxidase putative domain-containing protein</fullName>
    </recommendedName>
</protein>
<evidence type="ECO:0008006" key="3">
    <source>
        <dbReference type="Google" id="ProtNLM"/>
    </source>
</evidence>
<reference evidence="2" key="1">
    <citation type="submission" date="2018-03" db="EMBL/GenBank/DDBJ databases">
        <title>New taxa in the Lactobacillus gasseri group.</title>
        <authorList>
            <person name="Tanizawa Y."/>
            <person name="Tohno M."/>
            <person name="Endo A."/>
            <person name="Arita M."/>
        </authorList>
    </citation>
    <scope>NUCLEOTIDE SEQUENCE [LARGE SCALE GENOMIC DNA]</scope>
    <source>
        <strain evidence="2">DSM 24759</strain>
    </source>
</reference>